<reference evidence="1" key="1">
    <citation type="submission" date="2020-09" db="EMBL/GenBank/DDBJ databases">
        <title>Genome-Enabled Discovery of Anthraquinone Biosynthesis in Senna tora.</title>
        <authorList>
            <person name="Kang S.-H."/>
            <person name="Pandey R.P."/>
            <person name="Lee C.-M."/>
            <person name="Sim J.-S."/>
            <person name="Jeong J.-T."/>
            <person name="Choi B.-S."/>
            <person name="Jung M."/>
            <person name="Ginzburg D."/>
            <person name="Zhao K."/>
            <person name="Won S.Y."/>
            <person name="Oh T.-J."/>
            <person name="Yu Y."/>
            <person name="Kim N.-H."/>
            <person name="Lee O.R."/>
            <person name="Lee T.-H."/>
            <person name="Bashyal P."/>
            <person name="Kim T.-S."/>
            <person name="Lee W.-H."/>
            <person name="Kawkins C."/>
            <person name="Kim C.-K."/>
            <person name="Kim J.S."/>
            <person name="Ahn B.O."/>
            <person name="Rhee S.Y."/>
            <person name="Sohng J.K."/>
        </authorList>
    </citation>
    <scope>NUCLEOTIDE SEQUENCE</scope>
    <source>
        <tissue evidence="1">Leaf</tissue>
    </source>
</reference>
<accession>A0A834SFF4</accession>
<proteinExistence type="predicted"/>
<evidence type="ECO:0000313" key="1">
    <source>
        <dbReference type="EMBL" id="KAF7803335.1"/>
    </source>
</evidence>
<protein>
    <submittedName>
        <fullName evidence="1">Uncharacterized protein</fullName>
    </submittedName>
</protein>
<comment type="caution">
    <text evidence="1">The sequence shown here is derived from an EMBL/GenBank/DDBJ whole genome shotgun (WGS) entry which is preliminary data.</text>
</comment>
<name>A0A834SFF4_9FABA</name>
<dbReference type="Proteomes" id="UP000634136">
    <property type="component" value="Unassembled WGS sequence"/>
</dbReference>
<keyword evidence="2" id="KW-1185">Reference proteome</keyword>
<dbReference type="EMBL" id="JAAIUW010000013">
    <property type="protein sequence ID" value="KAF7803335.1"/>
    <property type="molecule type" value="Genomic_DNA"/>
</dbReference>
<gene>
    <name evidence="1" type="ORF">G2W53_042446</name>
</gene>
<dbReference type="AlphaFoldDB" id="A0A834SFF4"/>
<evidence type="ECO:0000313" key="2">
    <source>
        <dbReference type="Proteomes" id="UP000634136"/>
    </source>
</evidence>
<sequence length="45" mass="5184">MEVEEKSGGATNGQSYVCVIELHERFVSNREAEEEEEREHVDCVE</sequence>
<organism evidence="1 2">
    <name type="scientific">Senna tora</name>
    <dbReference type="NCBI Taxonomy" id="362788"/>
    <lineage>
        <taxon>Eukaryota</taxon>
        <taxon>Viridiplantae</taxon>
        <taxon>Streptophyta</taxon>
        <taxon>Embryophyta</taxon>
        <taxon>Tracheophyta</taxon>
        <taxon>Spermatophyta</taxon>
        <taxon>Magnoliopsida</taxon>
        <taxon>eudicotyledons</taxon>
        <taxon>Gunneridae</taxon>
        <taxon>Pentapetalae</taxon>
        <taxon>rosids</taxon>
        <taxon>fabids</taxon>
        <taxon>Fabales</taxon>
        <taxon>Fabaceae</taxon>
        <taxon>Caesalpinioideae</taxon>
        <taxon>Cassia clade</taxon>
        <taxon>Senna</taxon>
    </lineage>
</organism>